<dbReference type="PANTHER" id="PTHR11054">
    <property type="entry name" value="6-PHOSPHOGLUCONOLACTONASE"/>
    <property type="match status" value="1"/>
</dbReference>
<dbReference type="Gene3D" id="3.40.50.1360">
    <property type="match status" value="1"/>
</dbReference>
<comment type="function">
    <text evidence="2 7">Hydrolysis of 6-phosphogluconolactone to 6-phosphogluconate.</text>
</comment>
<accession>A0ABQ1LHL1</accession>
<evidence type="ECO:0000313" key="10">
    <source>
        <dbReference type="Proteomes" id="UP000597338"/>
    </source>
</evidence>
<proteinExistence type="inferred from homology"/>
<sequence length="238" mass="26981">MVRKFNDLQQLNTEAAELFVRAAQTAIAQHGRFTVALTGGTSPAGLYRLLASSPYRDQVRWEQVYIFWGDERWVPLDDERSNAQMAFETLLSHVPIPQSQIFPMWADGISPDDFAREYEQLLRLHLSSEGSFDLVLLGMGADGHTASWFPHTGVLHEYDKWVAAYYLNAQDMYRITLTVPLVNRANQIIVIAYGANKANALYEVLRGERNAEQYPAQLLPTTGDRITWFVDEAAAEKI</sequence>
<evidence type="ECO:0000256" key="1">
    <source>
        <dbReference type="ARBA" id="ARBA00000832"/>
    </source>
</evidence>
<protein>
    <recommendedName>
        <fullName evidence="6 7">6-phosphogluconolactonase</fullName>
        <shortName evidence="7">6PGL</shortName>
        <ecNumber evidence="5 7">3.1.1.31</ecNumber>
    </recommendedName>
</protein>
<dbReference type="Proteomes" id="UP000597338">
    <property type="component" value="Unassembled WGS sequence"/>
</dbReference>
<comment type="pathway">
    <text evidence="3 7">Carbohydrate degradation; pentose phosphate pathway; D-ribulose 5-phosphate from D-glucose 6-phosphate (oxidative stage): step 2/3.</text>
</comment>
<dbReference type="InterPro" id="IPR005900">
    <property type="entry name" value="6-phosphogluconolactonase_DevB"/>
</dbReference>
<reference evidence="10" key="1">
    <citation type="journal article" date="2019" name="Int. J. Syst. Evol. Microbiol.">
        <title>The Global Catalogue of Microorganisms (GCM) 10K type strain sequencing project: providing services to taxonomists for standard genome sequencing and annotation.</title>
        <authorList>
            <consortium name="The Broad Institute Genomics Platform"/>
            <consortium name="The Broad Institute Genome Sequencing Center for Infectious Disease"/>
            <person name="Wu L."/>
            <person name="Ma J."/>
        </authorList>
    </citation>
    <scope>NUCLEOTIDE SEQUENCE [LARGE SCALE GENOMIC DNA]</scope>
    <source>
        <strain evidence="10">CGMCC 1.15342</strain>
    </source>
</reference>
<dbReference type="CDD" id="cd01400">
    <property type="entry name" value="6PGL"/>
    <property type="match status" value="1"/>
</dbReference>
<comment type="catalytic activity">
    <reaction evidence="1 7">
        <text>6-phospho-D-glucono-1,5-lactone + H2O = 6-phospho-D-gluconate + H(+)</text>
        <dbReference type="Rhea" id="RHEA:12556"/>
        <dbReference type="ChEBI" id="CHEBI:15377"/>
        <dbReference type="ChEBI" id="CHEBI:15378"/>
        <dbReference type="ChEBI" id="CHEBI:57955"/>
        <dbReference type="ChEBI" id="CHEBI:58759"/>
        <dbReference type="EC" id="3.1.1.31"/>
    </reaction>
</comment>
<dbReference type="SUPFAM" id="SSF100950">
    <property type="entry name" value="NagB/RpiA/CoA transferase-like"/>
    <property type="match status" value="1"/>
</dbReference>
<dbReference type="PANTHER" id="PTHR11054:SF0">
    <property type="entry name" value="6-PHOSPHOGLUCONOLACTONASE"/>
    <property type="match status" value="1"/>
</dbReference>
<evidence type="ECO:0000259" key="8">
    <source>
        <dbReference type="Pfam" id="PF01182"/>
    </source>
</evidence>
<comment type="similarity">
    <text evidence="4 7">Belongs to the glucosamine/galactosamine-6-phosphate isomerase family. 6-phosphogluconolactonase subfamily.</text>
</comment>
<evidence type="ECO:0000256" key="2">
    <source>
        <dbReference type="ARBA" id="ARBA00002681"/>
    </source>
</evidence>
<evidence type="ECO:0000256" key="6">
    <source>
        <dbReference type="ARBA" id="ARBA00020337"/>
    </source>
</evidence>
<dbReference type="InterPro" id="IPR037171">
    <property type="entry name" value="NagB/RpiA_transferase-like"/>
</dbReference>
<keyword evidence="10" id="KW-1185">Reference proteome</keyword>
<evidence type="ECO:0000256" key="5">
    <source>
        <dbReference type="ARBA" id="ARBA00013198"/>
    </source>
</evidence>
<gene>
    <name evidence="7" type="primary">pgl</name>
    <name evidence="9" type="ORF">GCM10011386_14860</name>
</gene>
<dbReference type="EMBL" id="BMIK01000003">
    <property type="protein sequence ID" value="GGC23913.1"/>
    <property type="molecule type" value="Genomic_DNA"/>
</dbReference>
<dbReference type="InterPro" id="IPR039104">
    <property type="entry name" value="6PGL"/>
</dbReference>
<dbReference type="InterPro" id="IPR006148">
    <property type="entry name" value="Glc/Gal-6P_isomerase"/>
</dbReference>
<evidence type="ECO:0000256" key="7">
    <source>
        <dbReference type="RuleBase" id="RU365095"/>
    </source>
</evidence>
<organism evidence="9 10">
    <name type="scientific">Parapedobacter defluvii</name>
    <dbReference type="NCBI Taxonomy" id="2045106"/>
    <lineage>
        <taxon>Bacteria</taxon>
        <taxon>Pseudomonadati</taxon>
        <taxon>Bacteroidota</taxon>
        <taxon>Sphingobacteriia</taxon>
        <taxon>Sphingobacteriales</taxon>
        <taxon>Sphingobacteriaceae</taxon>
        <taxon>Parapedobacter</taxon>
    </lineage>
</organism>
<keyword evidence="7" id="KW-0378">Hydrolase</keyword>
<dbReference type="RefSeq" id="WP_188749098.1">
    <property type="nucleotide sequence ID" value="NZ_BMIK01000003.1"/>
</dbReference>
<dbReference type="Pfam" id="PF01182">
    <property type="entry name" value="Glucosamine_iso"/>
    <property type="match status" value="1"/>
</dbReference>
<evidence type="ECO:0000256" key="3">
    <source>
        <dbReference type="ARBA" id="ARBA00004961"/>
    </source>
</evidence>
<evidence type="ECO:0000256" key="4">
    <source>
        <dbReference type="ARBA" id="ARBA00010662"/>
    </source>
</evidence>
<feature type="domain" description="Glucosamine/galactosamine-6-phosphate isomerase" evidence="8">
    <location>
        <begin position="7"/>
        <end position="228"/>
    </location>
</feature>
<comment type="caution">
    <text evidence="9">The sequence shown here is derived from an EMBL/GenBank/DDBJ whole genome shotgun (WGS) entry which is preliminary data.</text>
</comment>
<name>A0ABQ1LHL1_9SPHI</name>
<evidence type="ECO:0000313" key="9">
    <source>
        <dbReference type="EMBL" id="GGC23913.1"/>
    </source>
</evidence>
<dbReference type="NCBIfam" id="TIGR01198">
    <property type="entry name" value="pgl"/>
    <property type="match status" value="1"/>
</dbReference>
<dbReference type="EC" id="3.1.1.31" evidence="5 7"/>